<feature type="transmembrane region" description="Helical" evidence="6">
    <location>
        <begin position="106"/>
        <end position="123"/>
    </location>
</feature>
<name>A0A3E2B385_9FIRM</name>
<evidence type="ECO:0000313" key="9">
    <source>
        <dbReference type="Proteomes" id="UP000260649"/>
    </source>
</evidence>
<comment type="subcellular location">
    <subcellularLocation>
        <location evidence="1">Cell membrane</location>
        <topology evidence="1">Multi-pass membrane protein</topology>
    </subcellularLocation>
</comment>
<feature type="transmembrane region" description="Helical" evidence="6">
    <location>
        <begin position="82"/>
        <end position="99"/>
    </location>
</feature>
<keyword evidence="5 6" id="KW-0472">Membrane</keyword>
<dbReference type="GeneID" id="97995593"/>
<keyword evidence="2" id="KW-1003">Cell membrane</keyword>
<evidence type="ECO:0000313" key="8">
    <source>
        <dbReference type="EMBL" id="RFT06479.1"/>
    </source>
</evidence>
<evidence type="ECO:0000256" key="4">
    <source>
        <dbReference type="ARBA" id="ARBA00022989"/>
    </source>
</evidence>
<sequence>MKKSALSNEAARQAQERTSPWKRPRLWRELAVIFLGSLLFAASMNCIVLPTGMYSGGFLGLAQLLRMGLESLVPGLQSLGDLAGAIYFLLNLPLLAIAWSRFGHYFLGKTIACVLFYSVLLAVIPIPEVGVFDEVLTACVIGGLLCGAGAGLTLTAGCSGGGEEILGLLCAMKNPWFSVGRISMLLNIGVFGTGLFLFDRQSVVYSILMAGVMYLCLDRVHLQNVMVAMFIITKREDMEKLVFQRAGRGVTRWVGEGAYSSQETDILLTVVSKKEALSLRRALQERDPNVFAIICEDISVVGNFQKRV</sequence>
<dbReference type="AlphaFoldDB" id="A0A3E2B385"/>
<dbReference type="RefSeq" id="WP_021920784.1">
    <property type="nucleotide sequence ID" value="NZ_CAKXKJ010000001.1"/>
</dbReference>
<dbReference type="Pfam" id="PF02588">
    <property type="entry name" value="YitT_membrane"/>
    <property type="match status" value="1"/>
</dbReference>
<dbReference type="InterPro" id="IPR051461">
    <property type="entry name" value="UPF0750_membrane"/>
</dbReference>
<dbReference type="PANTHER" id="PTHR33545">
    <property type="entry name" value="UPF0750 MEMBRANE PROTEIN YITT-RELATED"/>
    <property type="match status" value="1"/>
</dbReference>
<dbReference type="PANTHER" id="PTHR33545:SF5">
    <property type="entry name" value="UPF0750 MEMBRANE PROTEIN YITT"/>
    <property type="match status" value="1"/>
</dbReference>
<evidence type="ECO:0000256" key="5">
    <source>
        <dbReference type="ARBA" id="ARBA00023136"/>
    </source>
</evidence>
<dbReference type="InterPro" id="IPR015867">
    <property type="entry name" value="N-reg_PII/ATP_PRibTrfase_C"/>
</dbReference>
<accession>A0A3E2B385</accession>
<feature type="transmembrane region" description="Helical" evidence="6">
    <location>
        <begin position="135"/>
        <end position="158"/>
    </location>
</feature>
<keyword evidence="9" id="KW-1185">Reference proteome</keyword>
<proteinExistence type="predicted"/>
<reference evidence="8 9" key="1">
    <citation type="submission" date="2018-07" db="EMBL/GenBank/DDBJ databases">
        <title>GABA Modulating Bacteria of the Human Gut Microbiota.</title>
        <authorList>
            <person name="Strandwitz P."/>
            <person name="Kim K.H."/>
            <person name="Terekhova D."/>
            <person name="Liu J.K."/>
            <person name="Sharma A."/>
            <person name="Levering J."/>
            <person name="Mcdonald D."/>
            <person name="Dietrich D."/>
            <person name="Ramadhar T.R."/>
            <person name="Lekbua A."/>
            <person name="Mroue N."/>
            <person name="Liston C."/>
            <person name="Stewart E.J."/>
            <person name="Dubin M.J."/>
            <person name="Zengler K."/>
            <person name="Knight R."/>
            <person name="Gilbert J.A."/>
            <person name="Clardy J."/>
            <person name="Lewis K."/>
        </authorList>
    </citation>
    <scope>NUCLEOTIDE SEQUENCE [LARGE SCALE GENOMIC DNA]</scope>
    <source>
        <strain evidence="8 9">KLE1738</strain>
    </source>
</reference>
<gene>
    <name evidence="8" type="ORF">DV520_07595</name>
</gene>
<feature type="transmembrane region" description="Helical" evidence="6">
    <location>
        <begin position="30"/>
        <end position="62"/>
    </location>
</feature>
<dbReference type="Proteomes" id="UP000260649">
    <property type="component" value="Unassembled WGS sequence"/>
</dbReference>
<dbReference type="Gene3D" id="3.30.70.120">
    <property type="match status" value="1"/>
</dbReference>
<evidence type="ECO:0000256" key="3">
    <source>
        <dbReference type="ARBA" id="ARBA00022692"/>
    </source>
</evidence>
<evidence type="ECO:0000256" key="6">
    <source>
        <dbReference type="SAM" id="Phobius"/>
    </source>
</evidence>
<keyword evidence="3 6" id="KW-0812">Transmembrane</keyword>
<evidence type="ECO:0000256" key="2">
    <source>
        <dbReference type="ARBA" id="ARBA00022475"/>
    </source>
</evidence>
<dbReference type="CDD" id="cd16380">
    <property type="entry name" value="YitT_C"/>
    <property type="match status" value="1"/>
</dbReference>
<organism evidence="8 9">
    <name type="scientific">Evtepia gabavorous</name>
    <dbReference type="NCBI Taxonomy" id="2211183"/>
    <lineage>
        <taxon>Bacteria</taxon>
        <taxon>Bacillati</taxon>
        <taxon>Bacillota</taxon>
        <taxon>Clostridia</taxon>
        <taxon>Eubacteriales</taxon>
        <taxon>Evtepia</taxon>
    </lineage>
</organism>
<comment type="caution">
    <text evidence="8">The sequence shown here is derived from an EMBL/GenBank/DDBJ whole genome shotgun (WGS) entry which is preliminary data.</text>
</comment>
<protein>
    <submittedName>
        <fullName evidence="8">YitT family protein</fullName>
    </submittedName>
</protein>
<dbReference type="InterPro" id="IPR019264">
    <property type="entry name" value="DUF2179"/>
</dbReference>
<dbReference type="PIRSF" id="PIRSF006483">
    <property type="entry name" value="Membrane_protein_YitT"/>
    <property type="match status" value="1"/>
</dbReference>
<dbReference type="Pfam" id="PF10035">
    <property type="entry name" value="DUF2179"/>
    <property type="match status" value="1"/>
</dbReference>
<dbReference type="InterPro" id="IPR003740">
    <property type="entry name" value="YitT"/>
</dbReference>
<dbReference type="EMBL" id="QQRQ01000010">
    <property type="protein sequence ID" value="RFT06479.1"/>
    <property type="molecule type" value="Genomic_DNA"/>
</dbReference>
<feature type="domain" description="DUF2179" evidence="7">
    <location>
        <begin position="248"/>
        <end position="298"/>
    </location>
</feature>
<feature type="transmembrane region" description="Helical" evidence="6">
    <location>
        <begin position="204"/>
        <end position="232"/>
    </location>
</feature>
<dbReference type="GO" id="GO:0005886">
    <property type="term" value="C:plasma membrane"/>
    <property type="evidence" value="ECO:0007669"/>
    <property type="project" value="UniProtKB-SubCell"/>
</dbReference>
<keyword evidence="4 6" id="KW-1133">Transmembrane helix</keyword>
<dbReference type="OrthoDB" id="3180973at2"/>
<evidence type="ECO:0000256" key="1">
    <source>
        <dbReference type="ARBA" id="ARBA00004651"/>
    </source>
</evidence>
<evidence type="ECO:0000259" key="7">
    <source>
        <dbReference type="Pfam" id="PF10035"/>
    </source>
</evidence>
<feature type="transmembrane region" description="Helical" evidence="6">
    <location>
        <begin position="179"/>
        <end position="198"/>
    </location>
</feature>